<protein>
    <submittedName>
        <fullName evidence="1">Carbohydrate kinase</fullName>
    </submittedName>
</protein>
<dbReference type="AlphaFoldDB" id="A0A6D1PSC2"/>
<organism evidence="1">
    <name type="scientific">Salmonella enterica</name>
    <name type="common">Salmonella choleraesuis</name>
    <dbReference type="NCBI Taxonomy" id="28901"/>
    <lineage>
        <taxon>Bacteria</taxon>
        <taxon>Pseudomonadati</taxon>
        <taxon>Pseudomonadota</taxon>
        <taxon>Gammaproteobacteria</taxon>
        <taxon>Enterobacterales</taxon>
        <taxon>Enterobacteriaceae</taxon>
        <taxon>Salmonella</taxon>
    </lineage>
</organism>
<sequence>GVYRDFREAQRDLQHPVRTLLPDMTAHALYQRKYRQYQDLITALQGYHARIKEHAL</sequence>
<evidence type="ECO:0000313" key="1">
    <source>
        <dbReference type="EMBL" id="RIP27380.1"/>
    </source>
</evidence>
<proteinExistence type="predicted"/>
<reference evidence="1" key="1">
    <citation type="submission" date="2018-08" db="EMBL/GenBank/DDBJ databases">
        <title>Whole genome sequencing of Salmonella enterica serotype newport.</title>
        <authorList>
            <person name="Bell R."/>
        </authorList>
    </citation>
    <scope>NUCLEOTIDE SEQUENCE [LARGE SCALE GENOMIC DNA]</scope>
    <source>
        <strain evidence="1">CFSAN048053</strain>
    </source>
</reference>
<comment type="caution">
    <text evidence="1">The sequence shown here is derived from an EMBL/GenBank/DDBJ whole genome shotgun (WGS) entry which is preliminary data.</text>
</comment>
<dbReference type="Proteomes" id="UP000885256">
    <property type="component" value="Unassembled WGS sequence"/>
</dbReference>
<accession>A0A6D1PSC2</accession>
<keyword evidence="1" id="KW-0808">Transferase</keyword>
<name>A0A6D1PSC2_SALER</name>
<keyword evidence="1" id="KW-0418">Kinase</keyword>
<dbReference type="GO" id="GO:0016301">
    <property type="term" value="F:kinase activity"/>
    <property type="evidence" value="ECO:0007669"/>
    <property type="project" value="UniProtKB-KW"/>
</dbReference>
<dbReference type="EMBL" id="QWJL01000012">
    <property type="protein sequence ID" value="RIP27380.1"/>
    <property type="molecule type" value="Genomic_DNA"/>
</dbReference>
<gene>
    <name evidence="1" type="ORF">A7D45_14485</name>
</gene>
<dbReference type="Gene3D" id="3.30.420.40">
    <property type="match status" value="1"/>
</dbReference>
<feature type="non-terminal residue" evidence="1">
    <location>
        <position position="1"/>
    </location>
</feature>